<comment type="caution">
    <text evidence="7">The sequence shown here is derived from an EMBL/GenBank/DDBJ whole genome shotgun (WGS) entry which is preliminary data.</text>
</comment>
<dbReference type="RefSeq" id="WP_204701163.1">
    <property type="nucleotide sequence ID" value="NZ_JAFBDQ010000005.1"/>
</dbReference>
<dbReference type="PANTHER" id="PTHR43429:SF3">
    <property type="entry name" value="NITRITE REDUCTASE [NAD(P)H]"/>
    <property type="match status" value="1"/>
</dbReference>
<dbReference type="SUPFAM" id="SSF55424">
    <property type="entry name" value="FAD/NAD-linked reductases, dimerisation (C-terminal) domain"/>
    <property type="match status" value="1"/>
</dbReference>
<dbReference type="PRINTS" id="PR00368">
    <property type="entry name" value="FADPNR"/>
</dbReference>
<dbReference type="InterPro" id="IPR016156">
    <property type="entry name" value="FAD/NAD-linked_Rdtase_dimer_sf"/>
</dbReference>
<evidence type="ECO:0000259" key="5">
    <source>
        <dbReference type="Pfam" id="PF02852"/>
    </source>
</evidence>
<gene>
    <name evidence="7" type="ORF">JOC47_001226</name>
</gene>
<proteinExistence type="inferred from homology"/>
<accession>A0A938XS06</accession>
<evidence type="ECO:0000256" key="2">
    <source>
        <dbReference type="ARBA" id="ARBA00009130"/>
    </source>
</evidence>
<keyword evidence="8" id="KW-1185">Reference proteome</keyword>
<evidence type="ECO:0000259" key="6">
    <source>
        <dbReference type="Pfam" id="PF07992"/>
    </source>
</evidence>
<dbReference type="Pfam" id="PF07992">
    <property type="entry name" value="Pyr_redox_2"/>
    <property type="match status" value="1"/>
</dbReference>
<dbReference type="Gene3D" id="3.30.390.30">
    <property type="match status" value="1"/>
</dbReference>
<dbReference type="Proteomes" id="UP000774000">
    <property type="component" value="Unassembled WGS sequence"/>
</dbReference>
<comment type="cofactor">
    <cofactor evidence="1">
        <name>FAD</name>
        <dbReference type="ChEBI" id="CHEBI:57692"/>
    </cofactor>
</comment>
<keyword evidence="7" id="KW-0560">Oxidoreductase</keyword>
<dbReference type="PANTHER" id="PTHR43429">
    <property type="entry name" value="PYRIDINE NUCLEOTIDE-DISULFIDE OXIDOREDUCTASE DOMAIN-CONTAINING"/>
    <property type="match status" value="1"/>
</dbReference>
<evidence type="ECO:0000313" key="8">
    <source>
        <dbReference type="Proteomes" id="UP000774000"/>
    </source>
</evidence>
<sequence length="443" mass="47565">MTDYEVLVLGGGPAGITIAKTLDGAKDLAVMRPENHSMVYCAMPYVIEDLLPMEKTLKEDSLVTDTGADLIRDYAVDVDFDEQVVTTGAGDKYGYEELIIATGASPVLAPVGGTDLDGVTTFKHEEDLNRILNQVDSEVEEAVVVGAGAIGIEMSQALNEAGLETHLVDMEDSILPHLLDAEMVAEGEEQLEDLGINLHLGAQIDSLNGTEKVEQVKLADDETIDFGPQGGLVVFAIGMQPNVEFVENSDLEIGQLGIKVNSKMETNLDNVYAVGDCVEYKSAITDEVTGGNLATNAVPMGRLLAQNLLGADREYEGFYNGCATKVNDLFVGGTGLLEKEAAKDYDIVVGKAEFTTAFPIMPFAKPVKAKLIINRDNLEILGGQIVSGEPATDKIDKITMAIQYGIDAEELLDFSYSSQPYQSFFPAHNLLVKAAENALSKLT</sequence>
<evidence type="ECO:0000313" key="7">
    <source>
        <dbReference type="EMBL" id="MBM7556383.1"/>
    </source>
</evidence>
<dbReference type="InterPro" id="IPR036188">
    <property type="entry name" value="FAD/NAD-bd_sf"/>
</dbReference>
<name>A0A938XS06_9FIRM</name>
<dbReference type="Pfam" id="PF02852">
    <property type="entry name" value="Pyr_redox_dim"/>
    <property type="match status" value="1"/>
</dbReference>
<evidence type="ECO:0000256" key="4">
    <source>
        <dbReference type="ARBA" id="ARBA00022827"/>
    </source>
</evidence>
<feature type="domain" description="FAD/NAD(P)-binding" evidence="6">
    <location>
        <begin position="4"/>
        <end position="301"/>
    </location>
</feature>
<reference evidence="7" key="1">
    <citation type="submission" date="2021-01" db="EMBL/GenBank/DDBJ databases">
        <title>Genomic Encyclopedia of Type Strains, Phase IV (KMG-IV): sequencing the most valuable type-strain genomes for metagenomic binning, comparative biology and taxonomic classification.</title>
        <authorList>
            <person name="Goeker M."/>
        </authorList>
    </citation>
    <scope>NUCLEOTIDE SEQUENCE</scope>
    <source>
        <strain evidence="7">DSM 23230</strain>
    </source>
</reference>
<feature type="domain" description="Pyridine nucleotide-disulphide oxidoreductase dimerisation" evidence="5">
    <location>
        <begin position="325"/>
        <end position="419"/>
    </location>
</feature>
<dbReference type="Gene3D" id="3.50.50.60">
    <property type="entry name" value="FAD/NAD(P)-binding domain"/>
    <property type="match status" value="2"/>
</dbReference>
<keyword evidence="3" id="KW-0285">Flavoprotein</keyword>
<keyword evidence="4" id="KW-0274">FAD</keyword>
<evidence type="ECO:0000256" key="1">
    <source>
        <dbReference type="ARBA" id="ARBA00001974"/>
    </source>
</evidence>
<dbReference type="EMBL" id="JAFBDQ010000005">
    <property type="protein sequence ID" value="MBM7556383.1"/>
    <property type="molecule type" value="Genomic_DNA"/>
</dbReference>
<evidence type="ECO:0000256" key="3">
    <source>
        <dbReference type="ARBA" id="ARBA00022630"/>
    </source>
</evidence>
<dbReference type="InterPro" id="IPR023753">
    <property type="entry name" value="FAD/NAD-binding_dom"/>
</dbReference>
<dbReference type="SUPFAM" id="SSF51905">
    <property type="entry name" value="FAD/NAD(P)-binding domain"/>
    <property type="match status" value="1"/>
</dbReference>
<dbReference type="InterPro" id="IPR004099">
    <property type="entry name" value="Pyr_nucl-diS_OxRdtase_dimer"/>
</dbReference>
<dbReference type="AlphaFoldDB" id="A0A938XS06"/>
<comment type="similarity">
    <text evidence="2">Belongs to the class-III pyridine nucleotide-disulfide oxidoreductase family.</text>
</comment>
<organism evidence="7 8">
    <name type="scientific">Halanaerobacter jeridensis</name>
    <dbReference type="NCBI Taxonomy" id="706427"/>
    <lineage>
        <taxon>Bacteria</taxon>
        <taxon>Bacillati</taxon>
        <taxon>Bacillota</taxon>
        <taxon>Clostridia</taxon>
        <taxon>Halanaerobiales</taxon>
        <taxon>Halobacteroidaceae</taxon>
        <taxon>Halanaerobacter</taxon>
    </lineage>
</organism>
<dbReference type="GO" id="GO:0016491">
    <property type="term" value="F:oxidoreductase activity"/>
    <property type="evidence" value="ECO:0007669"/>
    <property type="project" value="UniProtKB-KW"/>
</dbReference>
<protein>
    <submittedName>
        <fullName evidence="7">NADH dehydrogenase/NADH oxidase (H2O2-forming)</fullName>
        <ecNumber evidence="7">1.6.3.3</ecNumber>
    </submittedName>
</protein>
<dbReference type="PRINTS" id="PR00469">
    <property type="entry name" value="PNDRDTASEII"/>
</dbReference>
<dbReference type="EC" id="1.6.3.3" evidence="7"/>
<dbReference type="InterPro" id="IPR050260">
    <property type="entry name" value="FAD-bd_OxRdtase"/>
</dbReference>